<gene>
    <name evidence="1" type="ORF">T07_4467</name>
</gene>
<dbReference type="AlphaFoldDB" id="A0A0V0RZK4"/>
<keyword evidence="2" id="KW-1185">Reference proteome</keyword>
<accession>A0A0V0RZK4</accession>
<organism evidence="1 2">
    <name type="scientific">Trichinella nelsoni</name>
    <dbReference type="NCBI Taxonomy" id="6336"/>
    <lineage>
        <taxon>Eukaryota</taxon>
        <taxon>Metazoa</taxon>
        <taxon>Ecdysozoa</taxon>
        <taxon>Nematoda</taxon>
        <taxon>Enoplea</taxon>
        <taxon>Dorylaimia</taxon>
        <taxon>Trichinellida</taxon>
        <taxon>Trichinellidae</taxon>
        <taxon>Trichinella</taxon>
    </lineage>
</organism>
<proteinExistence type="predicted"/>
<reference evidence="1 2" key="1">
    <citation type="submission" date="2015-01" db="EMBL/GenBank/DDBJ databases">
        <title>Evolution of Trichinella species and genotypes.</title>
        <authorList>
            <person name="Korhonen P.K."/>
            <person name="Edoardo P."/>
            <person name="Giuseppe L.R."/>
            <person name="Gasser R.B."/>
        </authorList>
    </citation>
    <scope>NUCLEOTIDE SEQUENCE [LARGE SCALE GENOMIC DNA]</scope>
    <source>
        <strain evidence="1">ISS37</strain>
    </source>
</reference>
<dbReference type="EMBL" id="JYDL01000053">
    <property type="protein sequence ID" value="KRX19942.1"/>
    <property type="molecule type" value="Genomic_DNA"/>
</dbReference>
<comment type="caution">
    <text evidence="1">The sequence shown here is derived from an EMBL/GenBank/DDBJ whole genome shotgun (WGS) entry which is preliminary data.</text>
</comment>
<name>A0A0V0RZK4_9BILA</name>
<protein>
    <submittedName>
        <fullName evidence="1">Uncharacterized protein</fullName>
    </submittedName>
</protein>
<evidence type="ECO:0000313" key="1">
    <source>
        <dbReference type="EMBL" id="KRX19942.1"/>
    </source>
</evidence>
<evidence type="ECO:0000313" key="2">
    <source>
        <dbReference type="Proteomes" id="UP000054630"/>
    </source>
</evidence>
<sequence>MNRAVRLELLRKQEADSFLQGFHRFISCRARPRVIQSDNFEIPTAIDCIVSSSRNESGGNSSHNGLYQWLCNKQIEKNYSLNHKYI</sequence>
<dbReference type="Proteomes" id="UP000054630">
    <property type="component" value="Unassembled WGS sequence"/>
</dbReference>